<proteinExistence type="predicted"/>
<reference evidence="1 2" key="1">
    <citation type="journal article" date="2013" name="ISME J.">
        <title>A metabolic model for members of the genus Tetrasphaera involved in enhanced biological phosphorus removal.</title>
        <authorList>
            <person name="Kristiansen R."/>
            <person name="Nguyen H.T.T."/>
            <person name="Saunders A.M."/>
            <person name="Nielsen J.L."/>
            <person name="Wimmer R."/>
            <person name="Le V.Q."/>
            <person name="McIlroy S.J."/>
            <person name="Petrovski S."/>
            <person name="Seviour R.J."/>
            <person name="Calteau A."/>
            <person name="Nielsen K.L."/>
            <person name="Nielsen P.H."/>
        </authorList>
    </citation>
    <scope>NUCLEOTIDE SEQUENCE [LARGE SCALE GENOMIC DNA]</scope>
    <source>
        <strain evidence="1 2">Ben 74</strain>
    </source>
</reference>
<dbReference type="Proteomes" id="UP000035720">
    <property type="component" value="Unassembled WGS sequence"/>
</dbReference>
<organism evidence="1 2">
    <name type="scientific">Nostocoides jenkinsii Ben 74</name>
    <dbReference type="NCBI Taxonomy" id="1193518"/>
    <lineage>
        <taxon>Bacteria</taxon>
        <taxon>Bacillati</taxon>
        <taxon>Actinomycetota</taxon>
        <taxon>Actinomycetes</taxon>
        <taxon>Micrococcales</taxon>
        <taxon>Intrasporangiaceae</taxon>
        <taxon>Nostocoides</taxon>
    </lineage>
</organism>
<dbReference type="RefSeq" id="WP_157038551.1">
    <property type="nucleotide sequence ID" value="NZ_HF571038.1"/>
</dbReference>
<dbReference type="EMBL" id="CAJC01000178">
    <property type="protein sequence ID" value="CCI54242.1"/>
    <property type="molecule type" value="Genomic_DNA"/>
</dbReference>
<dbReference type="STRING" id="1193518.BN13_650010"/>
<gene>
    <name evidence="1" type="ORF">BN13_650010</name>
</gene>
<sequence length="180" mass="19134">MSSREAREAALADPAMPVPVSACWLCDFSAGDFGDVCIAHWRYSTRDVARDLGEVLAHHRAGKVTDDSLERLGEVAKGLTAVAVAEAAYAWAETVGALDEGRLAADRAKAIELLDPPRDPRLRTSDAGESLDLARASLEAAMTESKAAAVEAVQMGWQSEVRAAESAGITRKTLREALGK</sequence>
<name>A0A077MG10_9MICO</name>
<accession>A0A077MG10</accession>
<comment type="caution">
    <text evidence="1">The sequence shown here is derived from an EMBL/GenBank/DDBJ whole genome shotgun (WGS) entry which is preliminary data.</text>
</comment>
<evidence type="ECO:0000313" key="2">
    <source>
        <dbReference type="Proteomes" id="UP000035720"/>
    </source>
</evidence>
<keyword evidence="2" id="KW-1185">Reference proteome</keyword>
<dbReference type="AlphaFoldDB" id="A0A077MG10"/>
<evidence type="ECO:0000313" key="1">
    <source>
        <dbReference type="EMBL" id="CCI54242.1"/>
    </source>
</evidence>
<protein>
    <submittedName>
        <fullName evidence="1">Uncharacterized protein</fullName>
    </submittedName>
</protein>